<dbReference type="AlphaFoldDB" id="A0A1H7W9Q9"/>
<dbReference type="PROSITE" id="PS50928">
    <property type="entry name" value="ABC_TM1"/>
    <property type="match status" value="1"/>
</dbReference>
<keyword evidence="6 7" id="KW-0472">Membrane</keyword>
<dbReference type="GO" id="GO:0005886">
    <property type="term" value="C:plasma membrane"/>
    <property type="evidence" value="ECO:0007669"/>
    <property type="project" value="UniProtKB-SubCell"/>
</dbReference>
<evidence type="ECO:0000256" key="7">
    <source>
        <dbReference type="RuleBase" id="RU363032"/>
    </source>
</evidence>
<feature type="transmembrane region" description="Helical" evidence="7">
    <location>
        <begin position="302"/>
        <end position="321"/>
    </location>
</feature>
<dbReference type="Proteomes" id="UP000199664">
    <property type="component" value="Unassembled WGS sequence"/>
</dbReference>
<evidence type="ECO:0000256" key="6">
    <source>
        <dbReference type="ARBA" id="ARBA00023136"/>
    </source>
</evidence>
<dbReference type="EMBL" id="FOAN01000008">
    <property type="protein sequence ID" value="SEM18322.1"/>
    <property type="molecule type" value="Genomic_DNA"/>
</dbReference>
<organism evidence="9 10">
    <name type="scientific">Bosea lupini</name>
    <dbReference type="NCBI Taxonomy" id="1036779"/>
    <lineage>
        <taxon>Bacteria</taxon>
        <taxon>Pseudomonadati</taxon>
        <taxon>Pseudomonadota</taxon>
        <taxon>Alphaproteobacteria</taxon>
        <taxon>Hyphomicrobiales</taxon>
        <taxon>Boseaceae</taxon>
        <taxon>Bosea</taxon>
    </lineage>
</organism>
<dbReference type="CDD" id="cd06261">
    <property type="entry name" value="TM_PBP2"/>
    <property type="match status" value="1"/>
</dbReference>
<keyword evidence="10" id="KW-1185">Reference proteome</keyword>
<dbReference type="PANTHER" id="PTHR43163">
    <property type="entry name" value="DIPEPTIDE TRANSPORT SYSTEM PERMEASE PROTEIN DPPB-RELATED"/>
    <property type="match status" value="1"/>
</dbReference>
<dbReference type="Gene3D" id="1.10.3720.10">
    <property type="entry name" value="MetI-like"/>
    <property type="match status" value="1"/>
</dbReference>
<feature type="transmembrane region" description="Helical" evidence="7">
    <location>
        <begin position="202"/>
        <end position="222"/>
    </location>
</feature>
<feature type="transmembrane region" description="Helical" evidence="7">
    <location>
        <begin position="136"/>
        <end position="157"/>
    </location>
</feature>
<feature type="transmembrane region" description="Helical" evidence="7">
    <location>
        <begin position="103"/>
        <end position="124"/>
    </location>
</feature>
<comment type="subcellular location">
    <subcellularLocation>
        <location evidence="1 7">Cell membrane</location>
        <topology evidence="1 7">Multi-pass membrane protein</topology>
    </subcellularLocation>
</comment>
<dbReference type="InterPro" id="IPR035906">
    <property type="entry name" value="MetI-like_sf"/>
</dbReference>
<comment type="similarity">
    <text evidence="7">Belongs to the binding-protein-dependent transport system permease family.</text>
</comment>
<dbReference type="PANTHER" id="PTHR43163:SF6">
    <property type="entry name" value="DIPEPTIDE TRANSPORT SYSTEM PERMEASE PROTEIN DPPB-RELATED"/>
    <property type="match status" value="1"/>
</dbReference>
<proteinExistence type="inferred from homology"/>
<evidence type="ECO:0000256" key="3">
    <source>
        <dbReference type="ARBA" id="ARBA00022475"/>
    </source>
</evidence>
<evidence type="ECO:0000259" key="8">
    <source>
        <dbReference type="PROSITE" id="PS50928"/>
    </source>
</evidence>
<feature type="transmembrane region" description="Helical" evidence="7">
    <location>
        <begin position="264"/>
        <end position="282"/>
    </location>
</feature>
<name>A0A1H7W9Q9_9HYPH</name>
<evidence type="ECO:0000256" key="5">
    <source>
        <dbReference type="ARBA" id="ARBA00022989"/>
    </source>
</evidence>
<evidence type="ECO:0000256" key="1">
    <source>
        <dbReference type="ARBA" id="ARBA00004651"/>
    </source>
</evidence>
<dbReference type="Pfam" id="PF00528">
    <property type="entry name" value="BPD_transp_1"/>
    <property type="match status" value="1"/>
</dbReference>
<protein>
    <submittedName>
        <fullName evidence="9">Peptide/nickel transport system permease protein</fullName>
    </submittedName>
</protein>
<dbReference type="InterPro" id="IPR000515">
    <property type="entry name" value="MetI-like"/>
</dbReference>
<keyword evidence="4 7" id="KW-0812">Transmembrane</keyword>
<dbReference type="OrthoDB" id="9805855at2"/>
<dbReference type="Pfam" id="PF19300">
    <property type="entry name" value="BPD_transp_1_N"/>
    <property type="match status" value="1"/>
</dbReference>
<dbReference type="STRING" id="1036779.SAMN04515666_10880"/>
<keyword evidence="3" id="KW-1003">Cell membrane</keyword>
<accession>A0A1H7W9Q9</accession>
<evidence type="ECO:0000256" key="4">
    <source>
        <dbReference type="ARBA" id="ARBA00022692"/>
    </source>
</evidence>
<dbReference type="GO" id="GO:0071916">
    <property type="term" value="F:dipeptide transmembrane transporter activity"/>
    <property type="evidence" value="ECO:0007669"/>
    <property type="project" value="TreeGrafter"/>
</dbReference>
<dbReference type="InterPro" id="IPR045621">
    <property type="entry name" value="BPD_transp_1_N"/>
</dbReference>
<dbReference type="SUPFAM" id="SSF161098">
    <property type="entry name" value="MetI-like"/>
    <property type="match status" value="1"/>
</dbReference>
<evidence type="ECO:0000256" key="2">
    <source>
        <dbReference type="ARBA" id="ARBA00022448"/>
    </source>
</evidence>
<gene>
    <name evidence="9" type="ORF">SAMN04515666_10880</name>
</gene>
<feature type="transmembrane region" description="Helical" evidence="7">
    <location>
        <begin position="12"/>
        <end position="32"/>
    </location>
</feature>
<evidence type="ECO:0000313" key="9">
    <source>
        <dbReference type="EMBL" id="SEM18322.1"/>
    </source>
</evidence>
<evidence type="ECO:0000313" key="10">
    <source>
        <dbReference type="Proteomes" id="UP000199664"/>
    </source>
</evidence>
<sequence length="334" mass="36255">MNWLSMIANRLLWFVPTLLGLLAIVFVLSRVVPVDPAHLAAGEQASSEQVQRVRARFGFDKPLPVQFINYLRDVATGDLGTSHYTQRPIVDDLASRLPATLELILTALLLAALLGIPLGVLCGLYRHSWLDHILRVISVSGLAVASFWLAMQLQLLFSMRLGWLPLAGRIEGFPPDMITGFLLLDALISGEGDLFASALRHLALPALTLALPAAASVVRFMRNGVISAIHSPSVAYQTAMGFPRWLIVWKYVLRLALSTTVTQLGLIFGFLLAGTVVVETVFDWPGLGGYAVRSILQSDYNAVMGFTLCTGALVLVINLCVDVLQIAIDPRGSA</sequence>
<keyword evidence="5 7" id="KW-1133">Transmembrane helix</keyword>
<reference evidence="10" key="1">
    <citation type="submission" date="2016-10" db="EMBL/GenBank/DDBJ databases">
        <authorList>
            <person name="Varghese N."/>
            <person name="Submissions S."/>
        </authorList>
    </citation>
    <scope>NUCLEOTIDE SEQUENCE [LARGE SCALE GENOMIC DNA]</scope>
    <source>
        <strain evidence="10">LMG 26383,CCUG 61248,R- 45681</strain>
    </source>
</reference>
<keyword evidence="2 7" id="KW-0813">Transport</keyword>
<feature type="domain" description="ABC transmembrane type-1" evidence="8">
    <location>
        <begin position="97"/>
        <end position="325"/>
    </location>
</feature>